<proteinExistence type="inferred from homology"/>
<feature type="binding site" evidence="4">
    <location>
        <position position="241"/>
    </location>
    <ligand>
        <name>substrate</name>
    </ligand>
</feature>
<dbReference type="SUPFAM" id="SSF88688">
    <property type="entry name" value="Families 57/38 glycoside transferase middle domain"/>
    <property type="match status" value="1"/>
</dbReference>
<dbReference type="AlphaFoldDB" id="A0A6I6F2H3"/>
<reference evidence="8 9" key="1">
    <citation type="submission" date="2019-12" db="EMBL/GenBank/DDBJ databases">
        <title>Genome sequenceing of Clostridium bovifaecis.</title>
        <authorList>
            <person name="Yao Y."/>
        </authorList>
    </citation>
    <scope>NUCLEOTIDE SEQUENCE [LARGE SCALE GENOMIC DNA]</scope>
    <source>
        <strain evidence="8 9">BXX</strain>
    </source>
</reference>
<comment type="similarity">
    <text evidence="1 5">Belongs to the glycosyl hydrolase 57 family.</text>
</comment>
<keyword evidence="2 5" id="KW-0119">Carbohydrate metabolism</keyword>
<dbReference type="PANTHER" id="PTHR41695">
    <property type="entry name" value="1,4-ALPHA-GLUCAN BRANCHING ENZYME RV3031-RELATED"/>
    <property type="match status" value="1"/>
</dbReference>
<evidence type="ECO:0000256" key="2">
    <source>
        <dbReference type="ARBA" id="ARBA00023277"/>
    </source>
</evidence>
<dbReference type="Pfam" id="PF03065">
    <property type="entry name" value="Glyco_hydro_57"/>
    <property type="match status" value="1"/>
</dbReference>
<dbReference type="InterPro" id="IPR028995">
    <property type="entry name" value="Glyco_hydro_57/38_cen_sf"/>
</dbReference>
<feature type="active site" description="Nucleophile" evidence="3">
    <location>
        <position position="189"/>
    </location>
</feature>
<dbReference type="EMBL" id="CP046522">
    <property type="protein sequence ID" value="QGU94927.1"/>
    <property type="molecule type" value="Genomic_DNA"/>
</dbReference>
<feature type="binding site" evidence="4">
    <location>
        <position position="464"/>
    </location>
    <ligand>
        <name>substrate</name>
    </ligand>
</feature>
<evidence type="ECO:0000256" key="4">
    <source>
        <dbReference type="PIRSR" id="PIRSR640042-2"/>
    </source>
</evidence>
<dbReference type="SUPFAM" id="SSF88713">
    <property type="entry name" value="Glycoside hydrolase/deacetylase"/>
    <property type="match status" value="1"/>
</dbReference>
<dbReference type="GO" id="GO:0005576">
    <property type="term" value="C:extracellular region"/>
    <property type="evidence" value="ECO:0007669"/>
    <property type="project" value="TreeGrafter"/>
</dbReference>
<evidence type="ECO:0000313" key="9">
    <source>
        <dbReference type="Proteomes" id="UP000422764"/>
    </source>
</evidence>
<dbReference type="InterPro" id="IPR004300">
    <property type="entry name" value="Glyco_hydro_57_N"/>
</dbReference>
<name>A0A6I6F2H3_9CLOT</name>
<feature type="binding site" evidence="4">
    <location>
        <position position="404"/>
    </location>
    <ligand>
        <name>substrate</name>
    </ligand>
</feature>
<feature type="domain" description="Glycoside hydrolase family 57 N-terminal" evidence="6">
    <location>
        <begin position="8"/>
        <end position="321"/>
    </location>
</feature>
<dbReference type="Pfam" id="PF09210">
    <property type="entry name" value="BE_C"/>
    <property type="match status" value="1"/>
</dbReference>
<dbReference type="InterPro" id="IPR037090">
    <property type="entry name" value="57_glycoside_trans_central"/>
</dbReference>
<dbReference type="InterPro" id="IPR027291">
    <property type="entry name" value="Glyco_hydro_38_N_sf"/>
</dbReference>
<dbReference type="Gene3D" id="3.20.110.10">
    <property type="entry name" value="Glycoside hydrolase 38, N terminal domain"/>
    <property type="match status" value="1"/>
</dbReference>
<feature type="binding site" evidence="4">
    <location>
        <position position="258"/>
    </location>
    <ligand>
        <name>substrate</name>
    </ligand>
</feature>
<dbReference type="InterPro" id="IPR015293">
    <property type="entry name" value="BE_C"/>
</dbReference>
<evidence type="ECO:0000259" key="7">
    <source>
        <dbReference type="Pfam" id="PF09210"/>
    </source>
</evidence>
<evidence type="ECO:0000259" key="6">
    <source>
        <dbReference type="Pfam" id="PF03065"/>
    </source>
</evidence>
<feature type="active site" description="Proton donor" evidence="3">
    <location>
        <position position="350"/>
    </location>
</feature>
<dbReference type="Proteomes" id="UP000422764">
    <property type="component" value="Chromosome"/>
</dbReference>
<evidence type="ECO:0000256" key="3">
    <source>
        <dbReference type="PIRSR" id="PIRSR640042-1"/>
    </source>
</evidence>
<dbReference type="InterPro" id="IPR011330">
    <property type="entry name" value="Glyco_hydro/deAcase_b/a-brl"/>
</dbReference>
<dbReference type="CDD" id="cd10792">
    <property type="entry name" value="GH57N_AmyC_like"/>
    <property type="match status" value="1"/>
</dbReference>
<sequence>MTKGYVSLILHSHMPFIRHPEVEDALEERWLFEAMNECYIPLIEVYDNLIKDNIKFKITMSITPPLMSMLEDEYLNNRYLEYLKQSIELTEKEIARASGDDELQGIAIFYNDRFNKLLEIYKEYDYRLMNAFKKFDKLGYLEIITCSATHALLPLMNINPEAIEAQIATAIQSYIDCIGHAPKGIWLPECAYDYSLDHILKKYGIKYFISESKAVLNASPRPKHGTYAPVATSNELCAFGRDMESSKQVWSSFMGYPGDFDYREFYRDLGYDAPMEYIAPYINRGGIRVDTGLKYYRITGSTDNKKYYNRKNAMEKVKKHARHFAEGRNYQIISAYQHMENPPIIVCPYDTELYGHWWFEGPDFINEFIRNSSENWTYYELTTPGEYLKKYPRVQCCSPSPSSWGENGDYSVWLNQSNHWVYRDLHRCQQKMIRLANTYLDPTELQKRSLNQAARELMLGEASDWPFIIKNKTTVEYAVKRINIHIDRFNKLYEDITKNSIDIKWLSNVEKLDNIFPNIDYRIYGPNKLQKLIVNG</sequence>
<keyword evidence="9" id="KW-1185">Reference proteome</keyword>
<gene>
    <name evidence="8" type="ORF">GOM49_07275</name>
</gene>
<dbReference type="InterPro" id="IPR040042">
    <property type="entry name" value="Branching_enz_MT3115-like"/>
</dbReference>
<feature type="domain" description="1,4-alpha-glucan branching enzyme C-terminal" evidence="7">
    <location>
        <begin position="425"/>
        <end position="524"/>
    </location>
</feature>
<evidence type="ECO:0000256" key="5">
    <source>
        <dbReference type="RuleBase" id="RU361196"/>
    </source>
</evidence>
<dbReference type="PANTHER" id="PTHR41695:SF1">
    <property type="entry name" value="1,4-ALPHA-GLUCAN BRANCHING ENZYME TK1436"/>
    <property type="match status" value="1"/>
</dbReference>
<organism evidence="8 9">
    <name type="scientific">Clostridium bovifaecis</name>
    <dbReference type="NCBI Taxonomy" id="2184719"/>
    <lineage>
        <taxon>Bacteria</taxon>
        <taxon>Bacillati</taxon>
        <taxon>Bacillota</taxon>
        <taxon>Clostridia</taxon>
        <taxon>Eubacteriales</taxon>
        <taxon>Clostridiaceae</taxon>
        <taxon>Clostridium</taxon>
    </lineage>
</organism>
<dbReference type="GO" id="GO:0030979">
    <property type="term" value="P:alpha-glucan biosynthetic process"/>
    <property type="evidence" value="ECO:0007669"/>
    <property type="project" value="InterPro"/>
</dbReference>
<evidence type="ECO:0000256" key="1">
    <source>
        <dbReference type="ARBA" id="ARBA00006821"/>
    </source>
</evidence>
<dbReference type="GO" id="GO:0003844">
    <property type="term" value="F:1,4-alpha-glucan branching enzyme activity"/>
    <property type="evidence" value="ECO:0007669"/>
    <property type="project" value="InterPro"/>
</dbReference>
<protein>
    <submittedName>
        <fullName evidence="8">DUF1957 domain-containing protein</fullName>
    </submittedName>
</protein>
<evidence type="ECO:0000313" key="8">
    <source>
        <dbReference type="EMBL" id="QGU94927.1"/>
    </source>
</evidence>
<dbReference type="Gene3D" id="1.20.1430.10">
    <property type="entry name" value="Families 57/38 glycoside transferase, middle domain"/>
    <property type="match status" value="1"/>
</dbReference>
<accession>A0A6I6F2H3</accession>